<gene>
    <name evidence="1" type="ORF">BV898_02086</name>
</gene>
<evidence type="ECO:0008006" key="3">
    <source>
        <dbReference type="Google" id="ProtNLM"/>
    </source>
</evidence>
<dbReference type="EMBL" id="MTYJ01000008">
    <property type="protein sequence ID" value="OQV24135.1"/>
    <property type="molecule type" value="Genomic_DNA"/>
</dbReference>
<reference evidence="2" key="1">
    <citation type="submission" date="2017-01" db="EMBL/GenBank/DDBJ databases">
        <title>Comparative genomics of anhydrobiosis in the tardigrade Hypsibius dujardini.</title>
        <authorList>
            <person name="Yoshida Y."/>
            <person name="Koutsovoulos G."/>
            <person name="Laetsch D."/>
            <person name="Stevens L."/>
            <person name="Kumar S."/>
            <person name="Horikawa D."/>
            <person name="Ishino K."/>
            <person name="Komine S."/>
            <person name="Tomita M."/>
            <person name="Blaxter M."/>
            <person name="Arakawa K."/>
        </authorList>
    </citation>
    <scope>NUCLEOTIDE SEQUENCE [LARGE SCALE GENOMIC DNA]</scope>
    <source>
        <strain evidence="2">Z151</strain>
    </source>
</reference>
<organism evidence="1 2">
    <name type="scientific">Hypsibius exemplaris</name>
    <name type="common">Freshwater tardigrade</name>
    <dbReference type="NCBI Taxonomy" id="2072580"/>
    <lineage>
        <taxon>Eukaryota</taxon>
        <taxon>Metazoa</taxon>
        <taxon>Ecdysozoa</taxon>
        <taxon>Tardigrada</taxon>
        <taxon>Eutardigrada</taxon>
        <taxon>Parachela</taxon>
        <taxon>Hypsibioidea</taxon>
        <taxon>Hypsibiidae</taxon>
        <taxon>Hypsibius</taxon>
    </lineage>
</organism>
<dbReference type="AlphaFoldDB" id="A0A1W0X9C0"/>
<dbReference type="Proteomes" id="UP000192578">
    <property type="component" value="Unassembled WGS sequence"/>
</dbReference>
<comment type="caution">
    <text evidence="1">The sequence shown here is derived from an EMBL/GenBank/DDBJ whole genome shotgun (WGS) entry which is preliminary data.</text>
</comment>
<name>A0A1W0X9C0_HYPEX</name>
<evidence type="ECO:0000313" key="2">
    <source>
        <dbReference type="Proteomes" id="UP000192578"/>
    </source>
</evidence>
<protein>
    <recommendedName>
        <fullName evidence="3">Transposase Tc1-like domain-containing protein</fullName>
    </recommendedName>
</protein>
<proteinExistence type="predicted"/>
<evidence type="ECO:0000313" key="1">
    <source>
        <dbReference type="EMBL" id="OQV24135.1"/>
    </source>
</evidence>
<sequence length="139" mass="16333">MAATIVHLQPSTTAHTIRSVARRCKFTYESVRKLLRKNEINCYKKQKRNIIPSERERTRKKCCRGFRKRYQKSGIAIFSFVDKCYLTVKKYHNAQNDRCYGKCFDMISDRKKFRLLPKTPSSAMIFAGVSRKVVLPLSF</sequence>
<accession>A0A1W0X9C0</accession>
<keyword evidence="2" id="KW-1185">Reference proteome</keyword>